<dbReference type="GO" id="GO:0005524">
    <property type="term" value="F:ATP binding"/>
    <property type="evidence" value="ECO:0007669"/>
    <property type="project" value="UniProtKB-KW"/>
</dbReference>
<dbReference type="PANTHER" id="PTHR30486">
    <property type="entry name" value="TWITCHING MOTILITY PROTEIN PILT"/>
    <property type="match status" value="1"/>
</dbReference>
<keyword evidence="4" id="KW-0963">Cytoplasm</keyword>
<sequence length="386" mass="40871">MTAVVGERLLDGVRQWLARSGLEATPAHVAEALRAQSVVLGDAEVLGTARRLRSELVGTGPLDSLLTDPAVTDVLVSAPDRVWADRGRGLQLTDITFPDPGAVRRLAQRLAAAAGRRLDDARPWVDARLPDGTRLHAVLPPVAVGSTCLSLRVARPQAFTLTELVAAGTVPPGGDRFLRALLDARLSYLISGGTGTGKTTLLSTLLGLVAADERIVLAEDSAELRPDHPHVVRLEARPANQEGAGLVTLRDLVRQALRMRPDRLVVGEVRGPEVLDLLAALNTGHEGGSGTVHANTAADVPARLEALATAAGLDRAALHSQLAAAVAVVLHLVRDRQGCRRVAEVRVLERAPSGLVVTVPALRWGPDAFTPDTGWRRLRARLGDAL</sequence>
<reference evidence="9 10" key="1">
    <citation type="submission" date="2015-06" db="EMBL/GenBank/DDBJ databases">
        <title>Cloning and characterization of the uncialamcin biosynthetic gene cluster.</title>
        <authorList>
            <person name="Yan X."/>
            <person name="Huang T."/>
            <person name="Ge H."/>
            <person name="Shen B."/>
        </authorList>
    </citation>
    <scope>NUCLEOTIDE SEQUENCE [LARGE SCALE GENOMIC DNA]</scope>
    <source>
        <strain evidence="9 10">DCA2648</strain>
    </source>
</reference>
<dbReference type="Gene3D" id="3.30.450.380">
    <property type="match status" value="1"/>
</dbReference>
<dbReference type="AlphaFoldDB" id="A0A1Q4UY55"/>
<dbReference type="Proteomes" id="UP000186455">
    <property type="component" value="Unassembled WGS sequence"/>
</dbReference>
<dbReference type="GO" id="GO:0016887">
    <property type="term" value="F:ATP hydrolysis activity"/>
    <property type="evidence" value="ECO:0007669"/>
    <property type="project" value="InterPro"/>
</dbReference>
<protein>
    <recommendedName>
        <fullName evidence="8">Bacterial type II secretion system protein E domain-containing protein</fullName>
    </recommendedName>
</protein>
<keyword evidence="6" id="KW-0067">ATP-binding</keyword>
<dbReference type="GO" id="GO:0005737">
    <property type="term" value="C:cytoplasm"/>
    <property type="evidence" value="ECO:0007669"/>
    <property type="project" value="UniProtKB-SubCell"/>
</dbReference>
<evidence type="ECO:0000256" key="3">
    <source>
        <dbReference type="ARBA" id="ARBA00022448"/>
    </source>
</evidence>
<evidence type="ECO:0000256" key="7">
    <source>
        <dbReference type="ARBA" id="ARBA00022971"/>
    </source>
</evidence>
<dbReference type="NCBIfam" id="TIGR03819">
    <property type="entry name" value="heli_sec_ATPase"/>
    <property type="match status" value="1"/>
</dbReference>
<evidence type="ECO:0000256" key="1">
    <source>
        <dbReference type="ARBA" id="ARBA00004496"/>
    </source>
</evidence>
<accession>A0A1Q4UY55</accession>
<comment type="caution">
    <text evidence="9">The sequence shown here is derived from an EMBL/GenBank/DDBJ whole genome shotgun (WGS) entry which is preliminary data.</text>
</comment>
<dbReference type="STRING" id="1048205.AB852_35305"/>
<evidence type="ECO:0000256" key="4">
    <source>
        <dbReference type="ARBA" id="ARBA00022490"/>
    </source>
</evidence>
<dbReference type="CDD" id="cd01130">
    <property type="entry name" value="VirB11-like_ATPase"/>
    <property type="match status" value="1"/>
</dbReference>
<keyword evidence="10" id="KW-1185">Reference proteome</keyword>
<dbReference type="InterPro" id="IPR001482">
    <property type="entry name" value="T2SS/T4SS_dom"/>
</dbReference>
<dbReference type="InterPro" id="IPR050921">
    <property type="entry name" value="T4SS_GSP_E_ATPase"/>
</dbReference>
<dbReference type="FunFam" id="3.40.50.300:FF:001596">
    <property type="entry name" value="Secretion protein, partial"/>
    <property type="match status" value="1"/>
</dbReference>
<keyword evidence="5" id="KW-0547">Nucleotide-binding</keyword>
<organism evidence="9 10">
    <name type="scientific">Streptomyces uncialis</name>
    <dbReference type="NCBI Taxonomy" id="1048205"/>
    <lineage>
        <taxon>Bacteria</taxon>
        <taxon>Bacillati</taxon>
        <taxon>Actinomycetota</taxon>
        <taxon>Actinomycetes</taxon>
        <taxon>Kitasatosporales</taxon>
        <taxon>Streptomycetaceae</taxon>
        <taxon>Streptomyces</taxon>
    </lineage>
</organism>
<dbReference type="InterPro" id="IPR027417">
    <property type="entry name" value="P-loop_NTPase"/>
</dbReference>
<dbReference type="PANTHER" id="PTHR30486:SF6">
    <property type="entry name" value="TYPE IV PILUS RETRACTATION ATPASE PILT"/>
    <property type="match status" value="1"/>
</dbReference>
<dbReference type="Pfam" id="PF00437">
    <property type="entry name" value="T2SSE"/>
    <property type="match status" value="1"/>
</dbReference>
<evidence type="ECO:0000256" key="5">
    <source>
        <dbReference type="ARBA" id="ARBA00022741"/>
    </source>
</evidence>
<keyword evidence="7" id="KW-0184">Conjugation</keyword>
<name>A0A1Q4UY55_9ACTN</name>
<evidence type="ECO:0000259" key="8">
    <source>
        <dbReference type="Pfam" id="PF00437"/>
    </source>
</evidence>
<dbReference type="EMBL" id="LFBV01000012">
    <property type="protein sequence ID" value="OKH90439.1"/>
    <property type="molecule type" value="Genomic_DNA"/>
</dbReference>
<evidence type="ECO:0000313" key="9">
    <source>
        <dbReference type="EMBL" id="OKH90439.1"/>
    </source>
</evidence>
<evidence type="ECO:0000256" key="2">
    <source>
        <dbReference type="ARBA" id="ARBA00006611"/>
    </source>
</evidence>
<dbReference type="Gene3D" id="3.40.50.300">
    <property type="entry name" value="P-loop containing nucleotide triphosphate hydrolases"/>
    <property type="match status" value="1"/>
</dbReference>
<keyword evidence="3" id="KW-0813">Transport</keyword>
<dbReference type="SUPFAM" id="SSF52540">
    <property type="entry name" value="P-loop containing nucleoside triphosphate hydrolases"/>
    <property type="match status" value="1"/>
</dbReference>
<evidence type="ECO:0000313" key="10">
    <source>
        <dbReference type="Proteomes" id="UP000186455"/>
    </source>
</evidence>
<comment type="similarity">
    <text evidence="2">Belongs to the GSP E family.</text>
</comment>
<dbReference type="FunFam" id="3.30.450.380:FF:000002">
    <property type="entry name" value="Secretion protein, partial"/>
    <property type="match status" value="1"/>
</dbReference>
<dbReference type="RefSeq" id="WP_073795403.1">
    <property type="nucleotide sequence ID" value="NZ_CP109290.1"/>
</dbReference>
<feature type="domain" description="Bacterial type II secretion system protein E" evidence="8">
    <location>
        <begin position="57"/>
        <end position="341"/>
    </location>
</feature>
<proteinExistence type="inferred from homology"/>
<evidence type="ECO:0000256" key="6">
    <source>
        <dbReference type="ARBA" id="ARBA00022840"/>
    </source>
</evidence>
<dbReference type="InterPro" id="IPR022399">
    <property type="entry name" value="TadA-like_ATPase"/>
</dbReference>
<comment type="subcellular location">
    <subcellularLocation>
        <location evidence="1">Cytoplasm</location>
    </subcellularLocation>
</comment>
<gene>
    <name evidence="9" type="ORF">AB852_35305</name>
</gene>